<dbReference type="Proteomes" id="UP000295310">
    <property type="component" value="Unassembled WGS sequence"/>
</dbReference>
<proteinExistence type="predicted"/>
<dbReference type="InterPro" id="IPR018310">
    <property type="entry name" value="Put_endonuclease_Z1-dom"/>
</dbReference>
<feature type="domain" description="Putative endonuclease Z1" evidence="1">
    <location>
        <begin position="337"/>
        <end position="599"/>
    </location>
</feature>
<protein>
    <recommendedName>
        <fullName evidence="1">Putative endonuclease Z1 domain-containing protein</fullName>
    </recommendedName>
</protein>
<evidence type="ECO:0000259" key="1">
    <source>
        <dbReference type="Pfam" id="PF10593"/>
    </source>
</evidence>
<keyword evidence="3" id="KW-1185">Reference proteome</keyword>
<accession>A0A4R6BG15</accession>
<sequence length="869" mass="99659">MQQGEITEDLWVHLVDEIHARHEKVKVVKLGDKIRNDAKIPGDYGSSWQLYKKSLEQKGLSENSILNIEKSSFSILQHLSMDTSDSGPTKGLVIGNVQSGKTANMAGLMAMAADNGFNVFIILSGVIENLRQQTATRLYNDMTPKGSSNLQWQTINQPSPNSRLPEHNISSYNLEENGKKRYFTVVLKNKKRLENLIKWLLEDEKKAKQMKILVIDDEADQASVNTLKIEEEDRTAINRLIKELVHSSKFGGMNYISYTATPYANVLNETTIDSLYPKDFIISLEPSEDYIGPKQIFGMEEPEAVPTVNIIREISDADAALIREIQNEDLGEDIPRSFKQSIQWFVLTVATMRYLEYKNPISMLVHTSFKIIEHQIIADKIEQYVKYMKENYEDTLKELRELYENEKIEFKRNYFLRGMKDYSTPDQVPDYPLFEEIKPELDFIFRLNDNELISHIPIGESGAPKYHKGFHLAIDNSKSQADQQIVRLVYPDKKQMPDMAPAFIVVGGNTLSRGLTLEGLTSTYFLRTTNQADTLMQMGRWFGYRKGYELFPRVWLENIARERFEFLSQMNEELREDVAEYAVNGKSPSEFGPKIKNSYKNNLIKITSNNKMQAAVGAEFDFTGFNSQTIYFEKNVNKLEHNLSLTKSFLNSLPKPEISSNKMIFRDIDKQVVHDYLKNYQVCEKDIQMSCIPALMDWIEENNDLFNNWNIIYSYRNASKNQQNADLEWQIQGENPGANIRTKLTSRSNEEIANIGALRTPADLVADTNYEGANISSTKDVYQIREQAGLSTVPQLIIYKLDKDQRTKKEYLADVNKESSRREPLNFPVDIIGLNIMIPGIANSDTNVKYVTAHINLSSQSVEEEVEED</sequence>
<dbReference type="Pfam" id="PF10593">
    <property type="entry name" value="Z1"/>
    <property type="match status" value="1"/>
</dbReference>
<comment type="caution">
    <text evidence="2">The sequence shown here is derived from an EMBL/GenBank/DDBJ whole genome shotgun (WGS) entry which is preliminary data.</text>
</comment>
<name>A0A4R6BG15_9STAP</name>
<reference evidence="2 3" key="1">
    <citation type="submission" date="2019-01" db="EMBL/GenBank/DDBJ databases">
        <title>Draft genome sequences of the type strains of six Macrococcus species.</title>
        <authorList>
            <person name="Mazhar S."/>
            <person name="Altermann E."/>
            <person name="Hill C."/>
            <person name="Mcauliffe O."/>
        </authorList>
    </citation>
    <scope>NUCLEOTIDE SEQUENCE [LARGE SCALE GENOMIC DNA]</scope>
    <source>
        <strain evidence="2 3">CCM4811</strain>
    </source>
</reference>
<gene>
    <name evidence="2" type="ORF">ERX27_02485</name>
</gene>
<evidence type="ECO:0000313" key="3">
    <source>
        <dbReference type="Proteomes" id="UP000295310"/>
    </source>
</evidence>
<dbReference type="OrthoDB" id="436461at2"/>
<dbReference type="AlphaFoldDB" id="A0A4R6BG15"/>
<dbReference type="EMBL" id="SCWA01000003">
    <property type="protein sequence ID" value="TDL98703.1"/>
    <property type="molecule type" value="Genomic_DNA"/>
</dbReference>
<evidence type="ECO:0000313" key="2">
    <source>
        <dbReference type="EMBL" id="TDL98703.1"/>
    </source>
</evidence>
<organism evidence="2 3">
    <name type="scientific">Macrococcus brunensis</name>
    <dbReference type="NCBI Taxonomy" id="198483"/>
    <lineage>
        <taxon>Bacteria</taxon>
        <taxon>Bacillati</taxon>
        <taxon>Bacillota</taxon>
        <taxon>Bacilli</taxon>
        <taxon>Bacillales</taxon>
        <taxon>Staphylococcaceae</taxon>
        <taxon>Macrococcus</taxon>
    </lineage>
</organism>